<dbReference type="eggNOG" id="ENOG502S61K">
    <property type="taxonomic scope" value="Eukaryota"/>
</dbReference>
<feature type="region of interest" description="Disordered" evidence="1">
    <location>
        <begin position="372"/>
        <end position="406"/>
    </location>
</feature>
<dbReference type="HOGENOM" id="CLU_678096_0_0_1"/>
<protein>
    <recommendedName>
        <fullName evidence="4">Cyclin-like protein</fullName>
    </recommendedName>
</protein>
<dbReference type="Proteomes" id="UP000016923">
    <property type="component" value="Unassembled WGS sequence"/>
</dbReference>
<dbReference type="OrthoDB" id="3877279at2759"/>
<organism evidence="2 3">
    <name type="scientific">Ophiostoma piceae (strain UAMH 11346)</name>
    <name type="common">Sap stain fungus</name>
    <dbReference type="NCBI Taxonomy" id="1262450"/>
    <lineage>
        <taxon>Eukaryota</taxon>
        <taxon>Fungi</taxon>
        <taxon>Dikarya</taxon>
        <taxon>Ascomycota</taxon>
        <taxon>Pezizomycotina</taxon>
        <taxon>Sordariomycetes</taxon>
        <taxon>Sordariomycetidae</taxon>
        <taxon>Ophiostomatales</taxon>
        <taxon>Ophiostomataceae</taxon>
        <taxon>Ophiostoma</taxon>
    </lineage>
</organism>
<feature type="region of interest" description="Disordered" evidence="1">
    <location>
        <begin position="1"/>
        <end position="99"/>
    </location>
</feature>
<gene>
    <name evidence="2" type="ORF">F503_05720</name>
</gene>
<accession>S3DAQ0</accession>
<keyword evidence="3" id="KW-1185">Reference proteome</keyword>
<feature type="compositionally biased region" description="Pro residues" evidence="1">
    <location>
        <begin position="1"/>
        <end position="11"/>
    </location>
</feature>
<evidence type="ECO:0000313" key="2">
    <source>
        <dbReference type="EMBL" id="EPE10625.1"/>
    </source>
</evidence>
<dbReference type="VEuPathDB" id="FungiDB:F503_05720"/>
<feature type="compositionally biased region" description="Low complexity" evidence="1">
    <location>
        <begin position="89"/>
        <end position="98"/>
    </location>
</feature>
<feature type="compositionally biased region" description="Acidic residues" evidence="1">
    <location>
        <begin position="32"/>
        <end position="71"/>
    </location>
</feature>
<dbReference type="EMBL" id="KE148146">
    <property type="protein sequence ID" value="EPE10625.1"/>
    <property type="molecule type" value="Genomic_DNA"/>
</dbReference>
<proteinExistence type="predicted"/>
<reference evidence="2 3" key="1">
    <citation type="journal article" date="2013" name="BMC Genomics">
        <title>The genome and transcriptome of the pine saprophyte Ophiostoma piceae, and a comparison with the bark beetle-associated pine pathogen Grosmannia clavigera.</title>
        <authorList>
            <person name="Haridas S."/>
            <person name="Wang Y."/>
            <person name="Lim L."/>
            <person name="Massoumi Alamouti S."/>
            <person name="Jackman S."/>
            <person name="Docking R."/>
            <person name="Robertson G."/>
            <person name="Birol I."/>
            <person name="Bohlmann J."/>
            <person name="Breuil C."/>
        </authorList>
    </citation>
    <scope>NUCLEOTIDE SEQUENCE [LARGE SCALE GENOMIC DNA]</scope>
    <source>
        <strain evidence="2 3">UAMH 11346</strain>
    </source>
</reference>
<sequence length="406" mass="43200">MEVFTAPPPSQPQARDTDPAPRTAKVLAAAAIDDEDLFLGDDAGDDVENDNQGEDHDEAEDDEDDGFDDDYFASTYRPLSNLPTPPPSSKSSLVQSPSDQDAALESSLLGPAVHLVNMLPPACSIVTPSVPLVQAMLTRAQLPINTIALAVCILDSLDSRFARIWRLTCPLGAAPQTSTAGKRHTLPSPLTPQFSLDLAPTADHRLLHIDAVFPEVIILAALVIAAKFDDDGHATQQPAQAYCTAWSSGASLWTGAQLAATERCIMQSLNYRIMPLLNNELLADACADMRRAGVQTLRLRKMRTATSSSTVSKEQAIMTPPKEFVVAACGSPSPPSLPPSAAPPGLGLQLPPRAGADAALTALTALTTLTARTTHHTPDNAPLSNVKRRHHVPSHSECLGRLTYDP</sequence>
<dbReference type="AlphaFoldDB" id="S3DAQ0"/>
<evidence type="ECO:0000256" key="1">
    <source>
        <dbReference type="SAM" id="MobiDB-lite"/>
    </source>
</evidence>
<evidence type="ECO:0000313" key="3">
    <source>
        <dbReference type="Proteomes" id="UP000016923"/>
    </source>
</evidence>
<name>S3DAQ0_OPHP1</name>
<evidence type="ECO:0008006" key="4">
    <source>
        <dbReference type="Google" id="ProtNLM"/>
    </source>
</evidence>